<feature type="compositionally biased region" description="Polar residues" evidence="2">
    <location>
        <begin position="179"/>
        <end position="188"/>
    </location>
</feature>
<reference evidence="3" key="1">
    <citation type="submission" date="2021-01" db="EMBL/GenBank/DDBJ databases">
        <authorList>
            <person name="Corre E."/>
            <person name="Pelletier E."/>
            <person name="Niang G."/>
            <person name="Scheremetjew M."/>
            <person name="Finn R."/>
            <person name="Kale V."/>
            <person name="Holt S."/>
            <person name="Cochrane G."/>
            <person name="Meng A."/>
            <person name="Brown T."/>
            <person name="Cohen L."/>
        </authorList>
    </citation>
    <scope>NUCLEOTIDE SEQUENCE</scope>
    <source>
        <strain evidence="3">CCMP 2712</strain>
    </source>
</reference>
<evidence type="ECO:0000256" key="1">
    <source>
        <dbReference type="RuleBase" id="RU368069"/>
    </source>
</evidence>
<dbReference type="InterPro" id="IPR005365">
    <property type="entry name" value="Npr3"/>
</dbReference>
<feature type="region of interest" description="Disordered" evidence="2">
    <location>
        <begin position="345"/>
        <end position="393"/>
    </location>
</feature>
<comment type="similarity">
    <text evidence="1">Belongs to the NPR3 family.</text>
</comment>
<dbReference type="GO" id="GO:0010508">
    <property type="term" value="P:positive regulation of autophagy"/>
    <property type="evidence" value="ECO:0007669"/>
    <property type="project" value="TreeGrafter"/>
</dbReference>
<dbReference type="GO" id="GO:0034198">
    <property type="term" value="P:cellular response to amino acid starvation"/>
    <property type="evidence" value="ECO:0007669"/>
    <property type="project" value="TreeGrafter"/>
</dbReference>
<dbReference type="EMBL" id="HBKN01007045">
    <property type="protein sequence ID" value="CAE2263310.1"/>
    <property type="molecule type" value="Transcribed_RNA"/>
</dbReference>
<gene>
    <name evidence="3" type="ORF">GTHE00462_LOCUS5649</name>
</gene>
<dbReference type="GO" id="GO:0038202">
    <property type="term" value="P:TORC1 signaling"/>
    <property type="evidence" value="ECO:0007669"/>
    <property type="project" value="TreeGrafter"/>
</dbReference>
<organism evidence="3">
    <name type="scientific">Guillardia theta</name>
    <name type="common">Cryptophyte</name>
    <name type="synonym">Cryptomonas phi</name>
    <dbReference type="NCBI Taxonomy" id="55529"/>
    <lineage>
        <taxon>Eukaryota</taxon>
        <taxon>Cryptophyceae</taxon>
        <taxon>Pyrenomonadales</taxon>
        <taxon>Geminigeraceae</taxon>
        <taxon>Guillardia</taxon>
    </lineage>
</organism>
<dbReference type="Pfam" id="PF03666">
    <property type="entry name" value="NPR3"/>
    <property type="match status" value="1"/>
</dbReference>
<dbReference type="GO" id="GO:1904262">
    <property type="term" value="P:negative regulation of TORC1 signaling"/>
    <property type="evidence" value="ECO:0007669"/>
    <property type="project" value="TreeGrafter"/>
</dbReference>
<evidence type="ECO:0000256" key="2">
    <source>
        <dbReference type="SAM" id="MobiDB-lite"/>
    </source>
</evidence>
<feature type="compositionally biased region" description="Basic and acidic residues" evidence="2">
    <location>
        <begin position="168"/>
        <end position="177"/>
    </location>
</feature>
<protein>
    <submittedName>
        <fullName evidence="3">Uncharacterized protein</fullName>
    </submittedName>
</protein>
<dbReference type="GO" id="GO:1990130">
    <property type="term" value="C:GATOR1 complex"/>
    <property type="evidence" value="ECO:0007669"/>
    <property type="project" value="TreeGrafter"/>
</dbReference>
<sequence length="677" mass="75824">MSVTMAGGSEAPALDKVEEAGRELVSRRSAVQLLPQSVLGVPANGIAKLMAPKPALCGQDIEVTFDALVFVGHPISLDQRAYSEGSISQESHQILRGSKQLSQRHERLTTFTFVLVVHHGCKSLNHWKEVARSAGLVWVHEQLRSGYLSMEVQRIQDLVQGNISSQERASKENEPKLEGSSTDLVGNNPSHVEIERQKSSLVAEVVEVFESLNVHGSASVLVNSWLNLHVRVGAATAANAPSPRKYDTLLLLQPRDEILRELPADCSLDLALVVRKADPLKTLKRLSDELDIPLQRVFVLSQHLERWSKGRVVQSVSKASIYLIAPEVNLSTVGVSEREGENIAESFDRFMPAEEPSRKGEEERGKEDKGKEERARSTRRKSSRVSRGWRAQGSPKLRLQKALQVFSQGKTLEALQHDVEIQTLAELNVSRWDELESSVIKLIRRKKSDLARVAAWLLEKNLVVELQTYVEFVSEDLPSSSEEEKEEVVLTPAQEIMLAVSMGLHPRIGERSPLMLLAELQFRSNAEASQGSSRRSLEDLLVAIMRMALKEEQRKVDEQDAAARRRMSYGSLAQVDPKEEGDEGWIEEAKSEAERTLRRKLVNSWIRHLSSPSPPGFGSLSKKGKARLWSRLKRMLPFLDGRHTLQYMCEEINLRAENILAIAKRCSEFLVVIRCAV</sequence>
<evidence type="ECO:0000313" key="3">
    <source>
        <dbReference type="EMBL" id="CAE2263310.1"/>
    </source>
</evidence>
<accession>A0A7S4N3W5</accession>
<feature type="compositionally biased region" description="Basic and acidic residues" evidence="2">
    <location>
        <begin position="345"/>
        <end position="376"/>
    </location>
</feature>
<feature type="region of interest" description="Disordered" evidence="2">
    <location>
        <begin position="163"/>
        <end position="188"/>
    </location>
</feature>
<proteinExistence type="inferred from homology"/>
<dbReference type="PANTHER" id="PTHR13153:SF5">
    <property type="entry name" value="GATOR COMPLEX PROTEIN NPRL3"/>
    <property type="match status" value="1"/>
</dbReference>
<dbReference type="PANTHER" id="PTHR13153">
    <property type="entry name" value="CGTHBA PROTEIN -14 GENE PROTEIN"/>
    <property type="match status" value="1"/>
</dbReference>
<name>A0A7S4N3W5_GUITH</name>
<dbReference type="AlphaFoldDB" id="A0A7S4N3W5"/>